<feature type="transmembrane region" description="Helical" evidence="13">
    <location>
        <begin position="167"/>
        <end position="189"/>
    </location>
</feature>
<dbReference type="Pfam" id="PF01066">
    <property type="entry name" value="CDP-OH_P_transf"/>
    <property type="match status" value="1"/>
</dbReference>
<proteinExistence type="inferred from homology"/>
<dbReference type="PANTHER" id="PTHR14269">
    <property type="entry name" value="CDP-DIACYLGLYCEROL--GLYCEROL-3-PHOSPHATE 3-PHOSPHATIDYLTRANSFERASE-RELATED"/>
    <property type="match status" value="1"/>
</dbReference>
<feature type="transmembrane region" description="Helical" evidence="13">
    <location>
        <begin position="135"/>
        <end position="155"/>
    </location>
</feature>
<evidence type="ECO:0000256" key="5">
    <source>
        <dbReference type="ARBA" id="ARBA00022692"/>
    </source>
</evidence>
<keyword evidence="15" id="KW-1185">Reference proteome</keyword>
<evidence type="ECO:0000256" key="10">
    <source>
        <dbReference type="ARBA" id="ARBA00023264"/>
    </source>
</evidence>
<evidence type="ECO:0000256" key="2">
    <source>
        <dbReference type="ARBA" id="ARBA00010441"/>
    </source>
</evidence>
<evidence type="ECO:0000256" key="12">
    <source>
        <dbReference type="RuleBase" id="RU003750"/>
    </source>
</evidence>
<evidence type="ECO:0000313" key="14">
    <source>
        <dbReference type="EMBL" id="MDD9206712.1"/>
    </source>
</evidence>
<dbReference type="InterPro" id="IPR050324">
    <property type="entry name" value="CDP-alcohol_PTase-I"/>
</dbReference>
<evidence type="ECO:0000256" key="6">
    <source>
        <dbReference type="ARBA" id="ARBA00022989"/>
    </source>
</evidence>
<evidence type="ECO:0000256" key="13">
    <source>
        <dbReference type="SAM" id="Phobius"/>
    </source>
</evidence>
<evidence type="ECO:0000256" key="4">
    <source>
        <dbReference type="ARBA" id="ARBA00022679"/>
    </source>
</evidence>
<keyword evidence="7" id="KW-0443">Lipid metabolism</keyword>
<dbReference type="EMBL" id="JARACI010000958">
    <property type="protein sequence ID" value="MDD9206712.1"/>
    <property type="molecule type" value="Genomic_DNA"/>
</dbReference>
<dbReference type="InterPro" id="IPR000462">
    <property type="entry name" value="CDP-OH_P_trans"/>
</dbReference>
<evidence type="ECO:0000256" key="8">
    <source>
        <dbReference type="ARBA" id="ARBA00023136"/>
    </source>
</evidence>
<dbReference type="PANTHER" id="PTHR14269:SF52">
    <property type="entry name" value="PHOSPHATIDYLGLYCEROPHOSPHATE SYNTHASE-RELATED"/>
    <property type="match status" value="1"/>
</dbReference>
<dbReference type="GO" id="GO:0008444">
    <property type="term" value="F:CDP-diacylglycerol-glycerol-3-phosphate 3-phosphatidyltransferase activity"/>
    <property type="evidence" value="ECO:0007669"/>
    <property type="project" value="UniProtKB-EC"/>
</dbReference>
<reference evidence="14" key="1">
    <citation type="submission" date="2023-02" db="EMBL/GenBank/DDBJ databases">
        <title>Georgenia sp.10Sc9-8, isolated from a soil sample collected from the Taklamakan desert.</title>
        <authorList>
            <person name="Liu S."/>
        </authorList>
    </citation>
    <scope>NUCLEOTIDE SEQUENCE</scope>
    <source>
        <strain evidence="14">10Sc9-8</strain>
    </source>
</reference>
<protein>
    <recommendedName>
        <fullName evidence="11">CDP-diacylglycerol--glycerol-3-phosphate 3-phosphatidyltransferase</fullName>
        <ecNumber evidence="11">2.7.8.5</ecNumber>
    </recommendedName>
</protein>
<evidence type="ECO:0000256" key="7">
    <source>
        <dbReference type="ARBA" id="ARBA00023098"/>
    </source>
</evidence>
<dbReference type="Proteomes" id="UP001165561">
    <property type="component" value="Unassembled WGS sequence"/>
</dbReference>
<dbReference type="NCBIfam" id="TIGR00560">
    <property type="entry name" value="pgsA"/>
    <property type="match status" value="1"/>
</dbReference>
<name>A0ABT5TXN7_9MICO</name>
<sequence>MRTDPTTAPGAGVPLWNIANVLTILRIAMVPVFAVLLLQGGTAMRLAATAVFLAAAVTDKIDGHLARSRGLVTDFGKLADPIADKALVLSALVLLSVQGLLPWWVTVVITVRELGVTLLRFVMVRRSVMAASKGGKLKTVLQVVFITGLLLPWSALLPDPAAQVMQILTWAVVLAAVVVTVVTAVDYLVQAVRLARRGPGRTGP</sequence>
<keyword evidence="8 13" id="KW-0472">Membrane</keyword>
<dbReference type="InterPro" id="IPR043130">
    <property type="entry name" value="CDP-OH_PTrfase_TM_dom"/>
</dbReference>
<keyword evidence="9" id="KW-0594">Phospholipid biosynthesis</keyword>
<evidence type="ECO:0000256" key="3">
    <source>
        <dbReference type="ARBA" id="ARBA00022516"/>
    </source>
</evidence>
<comment type="subcellular location">
    <subcellularLocation>
        <location evidence="1">Membrane</location>
        <topology evidence="1">Multi-pass membrane protein</topology>
    </subcellularLocation>
</comment>
<evidence type="ECO:0000256" key="11">
    <source>
        <dbReference type="NCBIfam" id="TIGR00560"/>
    </source>
</evidence>
<feature type="transmembrane region" description="Helical" evidence="13">
    <location>
        <begin position="24"/>
        <end position="57"/>
    </location>
</feature>
<keyword evidence="6 13" id="KW-1133">Transmembrane helix</keyword>
<keyword evidence="5 13" id="KW-0812">Transmembrane</keyword>
<comment type="caution">
    <text evidence="14">The sequence shown here is derived from an EMBL/GenBank/DDBJ whole genome shotgun (WGS) entry which is preliminary data.</text>
</comment>
<dbReference type="EC" id="2.7.8.5" evidence="11"/>
<dbReference type="InterPro" id="IPR004570">
    <property type="entry name" value="Phosphatidylglycerol_P_synth"/>
</dbReference>
<dbReference type="PIRSF" id="PIRSF000847">
    <property type="entry name" value="Phos_ph_gly_syn"/>
    <property type="match status" value="1"/>
</dbReference>
<evidence type="ECO:0000256" key="1">
    <source>
        <dbReference type="ARBA" id="ARBA00004141"/>
    </source>
</evidence>
<evidence type="ECO:0000313" key="15">
    <source>
        <dbReference type="Proteomes" id="UP001165561"/>
    </source>
</evidence>
<dbReference type="PROSITE" id="PS00379">
    <property type="entry name" value="CDP_ALCOHOL_P_TRANSF"/>
    <property type="match status" value="1"/>
</dbReference>
<keyword evidence="10" id="KW-1208">Phospholipid metabolism</keyword>
<dbReference type="Gene3D" id="1.20.120.1760">
    <property type="match status" value="1"/>
</dbReference>
<dbReference type="InterPro" id="IPR048254">
    <property type="entry name" value="CDP_ALCOHOL_P_TRANSF_CS"/>
</dbReference>
<evidence type="ECO:0000256" key="9">
    <source>
        <dbReference type="ARBA" id="ARBA00023209"/>
    </source>
</evidence>
<keyword evidence="4 12" id="KW-0808">Transferase</keyword>
<accession>A0ABT5TXN7</accession>
<gene>
    <name evidence="14" type="primary">pgsA</name>
    <name evidence="14" type="ORF">PU560_09570</name>
</gene>
<feature type="transmembrane region" description="Helical" evidence="13">
    <location>
        <begin position="103"/>
        <end position="123"/>
    </location>
</feature>
<keyword evidence="3" id="KW-0444">Lipid biosynthesis</keyword>
<organism evidence="14 15">
    <name type="scientific">Georgenia halotolerans</name>
    <dbReference type="NCBI Taxonomy" id="3028317"/>
    <lineage>
        <taxon>Bacteria</taxon>
        <taxon>Bacillati</taxon>
        <taxon>Actinomycetota</taxon>
        <taxon>Actinomycetes</taxon>
        <taxon>Micrococcales</taxon>
        <taxon>Bogoriellaceae</taxon>
        <taxon>Georgenia</taxon>
    </lineage>
</organism>
<comment type="similarity">
    <text evidence="2 12">Belongs to the CDP-alcohol phosphatidyltransferase class-I family.</text>
</comment>